<dbReference type="OrthoDB" id="2690494at2759"/>
<evidence type="ECO:0000256" key="1">
    <source>
        <dbReference type="SAM" id="MobiDB-lite"/>
    </source>
</evidence>
<keyword evidence="3" id="KW-1185">Reference proteome</keyword>
<protein>
    <submittedName>
        <fullName evidence="2">Uncharacterized protein</fullName>
    </submittedName>
</protein>
<proteinExistence type="predicted"/>
<sequence>MNNNANANEVGNRGGDGHGNQGHQIPEHLLRVAPRPRDVMFTLSERQLEMLYVRWDAARIRVHQQIYNPHLPFQAYPLPPAWSEEARAMMILWVARERRMFELEMQELEYLLGLRDFTGAARTSTHHGLSHVVNNRLFNEVDIRDLQCINGRQCKDAKATRLFHQNKSVVRCSMRIIKVVNILNGLFQTMGTYLTRGTKSASWPEAAWRETQ</sequence>
<evidence type="ECO:0000313" key="2">
    <source>
        <dbReference type="EMBL" id="KAG1793483.1"/>
    </source>
</evidence>
<name>A0A9P7DI03_9AGAM</name>
<comment type="caution">
    <text evidence="2">The sequence shown here is derived from an EMBL/GenBank/DDBJ whole genome shotgun (WGS) entry which is preliminary data.</text>
</comment>
<reference evidence="2" key="1">
    <citation type="journal article" date="2020" name="New Phytol.">
        <title>Comparative genomics reveals dynamic genome evolution in host specialist ectomycorrhizal fungi.</title>
        <authorList>
            <person name="Lofgren L.A."/>
            <person name="Nguyen N.H."/>
            <person name="Vilgalys R."/>
            <person name="Ruytinx J."/>
            <person name="Liao H.L."/>
            <person name="Branco S."/>
            <person name="Kuo A."/>
            <person name="LaButti K."/>
            <person name="Lipzen A."/>
            <person name="Andreopoulos W."/>
            <person name="Pangilinan J."/>
            <person name="Riley R."/>
            <person name="Hundley H."/>
            <person name="Na H."/>
            <person name="Barry K."/>
            <person name="Grigoriev I.V."/>
            <person name="Stajich J.E."/>
            <person name="Kennedy P.G."/>
        </authorList>
    </citation>
    <scope>NUCLEOTIDE SEQUENCE</scope>
    <source>
        <strain evidence="2">S12</strain>
    </source>
</reference>
<evidence type="ECO:0000313" key="3">
    <source>
        <dbReference type="Proteomes" id="UP000719766"/>
    </source>
</evidence>
<dbReference type="EMBL" id="JABBWE010000030">
    <property type="protein sequence ID" value="KAG1793483.1"/>
    <property type="molecule type" value="Genomic_DNA"/>
</dbReference>
<gene>
    <name evidence="2" type="ORF">HD556DRAFT_1308620</name>
</gene>
<dbReference type="Proteomes" id="UP000719766">
    <property type="component" value="Unassembled WGS sequence"/>
</dbReference>
<dbReference type="AlphaFoldDB" id="A0A9P7DI03"/>
<dbReference type="RefSeq" id="XP_041159908.1">
    <property type="nucleotide sequence ID" value="XM_041300167.1"/>
</dbReference>
<accession>A0A9P7DI03</accession>
<feature type="region of interest" description="Disordered" evidence="1">
    <location>
        <begin position="1"/>
        <end position="24"/>
    </location>
</feature>
<dbReference type="GeneID" id="64593931"/>
<organism evidence="2 3">
    <name type="scientific">Suillus plorans</name>
    <dbReference type="NCBI Taxonomy" id="116603"/>
    <lineage>
        <taxon>Eukaryota</taxon>
        <taxon>Fungi</taxon>
        <taxon>Dikarya</taxon>
        <taxon>Basidiomycota</taxon>
        <taxon>Agaricomycotina</taxon>
        <taxon>Agaricomycetes</taxon>
        <taxon>Agaricomycetidae</taxon>
        <taxon>Boletales</taxon>
        <taxon>Suillineae</taxon>
        <taxon>Suillaceae</taxon>
        <taxon>Suillus</taxon>
    </lineage>
</organism>